<keyword evidence="4" id="KW-0433">Leucine-rich repeat</keyword>
<feature type="signal peptide" evidence="12">
    <location>
        <begin position="1"/>
        <end position="26"/>
    </location>
</feature>
<dbReference type="Pfam" id="PF23598">
    <property type="entry name" value="LRR_14"/>
    <property type="match status" value="1"/>
</dbReference>
<dbReference type="Pfam" id="PF08263">
    <property type="entry name" value="LRRNT_2"/>
    <property type="match status" value="1"/>
</dbReference>
<evidence type="ECO:0000259" key="13">
    <source>
        <dbReference type="Pfam" id="PF08263"/>
    </source>
</evidence>
<evidence type="ECO:0000256" key="6">
    <source>
        <dbReference type="ARBA" id="ARBA00022729"/>
    </source>
</evidence>
<evidence type="ECO:0000256" key="3">
    <source>
        <dbReference type="ARBA" id="ARBA00022475"/>
    </source>
</evidence>
<evidence type="ECO:0000313" key="15">
    <source>
        <dbReference type="EMBL" id="KAE8039137.1"/>
    </source>
</evidence>
<dbReference type="PANTHER" id="PTHR48052">
    <property type="entry name" value="UNNAMED PRODUCT"/>
    <property type="match status" value="1"/>
</dbReference>
<dbReference type="FunFam" id="3.80.10.10:FF:001678">
    <property type="entry name" value="Calmodulin-binding receptor kinase CaMRLK"/>
    <property type="match status" value="1"/>
</dbReference>
<dbReference type="InterPro" id="IPR055414">
    <property type="entry name" value="LRR_R13L4/SHOC2-like"/>
</dbReference>
<dbReference type="InterPro" id="IPR001611">
    <property type="entry name" value="Leu-rich_rpt"/>
</dbReference>
<dbReference type="Pfam" id="PF00560">
    <property type="entry name" value="LRR_1"/>
    <property type="match status" value="5"/>
</dbReference>
<dbReference type="AlphaFoldDB" id="A0A660KRT3"/>
<feature type="chain" id="PRO_5024788408" evidence="12">
    <location>
        <begin position="27"/>
        <end position="659"/>
    </location>
</feature>
<dbReference type="SUPFAM" id="SSF52058">
    <property type="entry name" value="L domain-like"/>
    <property type="match status" value="1"/>
</dbReference>
<dbReference type="Proteomes" id="UP000327013">
    <property type="component" value="Chromosome 4"/>
</dbReference>
<feature type="domain" description="Disease resistance R13L4/SHOC-2-like LRR" evidence="14">
    <location>
        <begin position="310"/>
        <end position="405"/>
    </location>
</feature>
<dbReference type="InterPro" id="IPR003591">
    <property type="entry name" value="Leu-rich_rpt_typical-subtyp"/>
</dbReference>
<comment type="subcellular location">
    <subcellularLocation>
        <location evidence="1">Cell membrane</location>
        <topology evidence="1">Single-pass type I membrane protein</topology>
    </subcellularLocation>
</comment>
<comment type="similarity">
    <text evidence="2">Belongs to the RLP family.</text>
</comment>
<dbReference type="FunFam" id="3.80.10.10:FF:000095">
    <property type="entry name" value="LRR receptor-like serine/threonine-protein kinase GSO1"/>
    <property type="match status" value="1"/>
</dbReference>
<organism evidence="15 16">
    <name type="scientific">Carpinus fangiana</name>
    <dbReference type="NCBI Taxonomy" id="176857"/>
    <lineage>
        <taxon>Eukaryota</taxon>
        <taxon>Viridiplantae</taxon>
        <taxon>Streptophyta</taxon>
        <taxon>Embryophyta</taxon>
        <taxon>Tracheophyta</taxon>
        <taxon>Spermatophyta</taxon>
        <taxon>Magnoliopsida</taxon>
        <taxon>eudicotyledons</taxon>
        <taxon>Gunneridae</taxon>
        <taxon>Pentapetalae</taxon>
        <taxon>rosids</taxon>
        <taxon>fabids</taxon>
        <taxon>Fagales</taxon>
        <taxon>Betulaceae</taxon>
        <taxon>Carpinus</taxon>
    </lineage>
</organism>
<evidence type="ECO:0000256" key="8">
    <source>
        <dbReference type="ARBA" id="ARBA00022989"/>
    </source>
</evidence>
<dbReference type="SUPFAM" id="SSF52047">
    <property type="entry name" value="RNI-like"/>
    <property type="match status" value="1"/>
</dbReference>
<name>A0A660KRT3_9ROSI</name>
<sequence>MRIPFFSWLFLVPICALFLNFSTVFAVSHQCLGDQQFLLLELKNTLVFNSTFSTKLVKWNQSVDCCSWDGVTCNEGRVIGLDLSDESISGGLNDSSSLFCLQHLQSLNLAGNDFNSSQIPSEFDRLANLSYLDLSFAGFAGQIPIAISRLTRLVVLDLSSSWDLLKLENPNLKVLVQNFSELMELYLDRVLISAQGNEWGQALSSSLPNLRELRSSECNLSGPIDSSLRHLQSLSFIDLSGNNFSAPVPEFFADFKNLTSLDLSSCELNGKFPEKIFQVPTLQMLRLLYNSRLEGSLPEFLPNGSLQTMILSYTNFSGSLPPSIGNLKMLSTLSLRRCNFSGSIPSSIASLTQLTYLDLLSNNFNGSIPSSIASLTQLASLDLSYNNFSGSTPSSIASLTQLANLYLSGNNFHGSISSSIARLKQLVYLDLSKNNFNGSIRDSIARLEQLVYLDLSYNNFNRSILNSIASLTQLAFLDLSYNNFSGSIPSSIASLTQLANLYLSGNNFNGSIPNFGMFKNLTSLWLDNNHLSGQINSTQWEELLNLYDLDLSGNSLNGNIPISLFSLPSLRGFDLSHNQFSGSLDLSVIQKFESLSKLDLSGGGYGITNMSMTFFSRSSLDCILEKNTIKGADIEIRGQGTSPSYAAQYLQLLLQLEFL</sequence>
<keyword evidence="9" id="KW-0472">Membrane</keyword>
<keyword evidence="11" id="KW-0325">Glycoprotein</keyword>
<evidence type="ECO:0000256" key="9">
    <source>
        <dbReference type="ARBA" id="ARBA00023136"/>
    </source>
</evidence>
<dbReference type="GO" id="GO:0005886">
    <property type="term" value="C:plasma membrane"/>
    <property type="evidence" value="ECO:0007669"/>
    <property type="project" value="UniProtKB-SubCell"/>
</dbReference>
<dbReference type="InterPro" id="IPR032675">
    <property type="entry name" value="LRR_dom_sf"/>
</dbReference>
<dbReference type="Pfam" id="PF13855">
    <property type="entry name" value="LRR_8"/>
    <property type="match status" value="1"/>
</dbReference>
<evidence type="ECO:0000313" key="16">
    <source>
        <dbReference type="Proteomes" id="UP000327013"/>
    </source>
</evidence>
<dbReference type="SMART" id="SM00369">
    <property type="entry name" value="LRR_TYP"/>
    <property type="match status" value="8"/>
</dbReference>
<dbReference type="FunFam" id="3.80.10.10:FF:000041">
    <property type="entry name" value="LRR receptor-like serine/threonine-protein kinase ERECTA"/>
    <property type="match status" value="1"/>
</dbReference>
<keyword evidence="5" id="KW-0812">Transmembrane</keyword>
<keyword evidence="10" id="KW-0675">Receptor</keyword>
<dbReference type="Gene3D" id="3.80.10.10">
    <property type="entry name" value="Ribonuclease Inhibitor"/>
    <property type="match status" value="6"/>
</dbReference>
<accession>A0A660KRT3</accession>
<evidence type="ECO:0000256" key="11">
    <source>
        <dbReference type="ARBA" id="ARBA00023180"/>
    </source>
</evidence>
<reference evidence="15 16" key="1">
    <citation type="submission" date="2019-06" db="EMBL/GenBank/DDBJ databases">
        <title>A chromosomal-level reference genome of Carpinus fangiana (Coryloideae, Betulaceae).</title>
        <authorList>
            <person name="Yang X."/>
            <person name="Wang Z."/>
            <person name="Zhang L."/>
            <person name="Hao G."/>
            <person name="Liu J."/>
            <person name="Yang Y."/>
        </authorList>
    </citation>
    <scope>NUCLEOTIDE SEQUENCE [LARGE SCALE GENOMIC DNA]</scope>
    <source>
        <strain evidence="15">Cfa_2016G</strain>
        <tissue evidence="15">Leaf</tissue>
    </source>
</reference>
<dbReference type="EMBL" id="CM017324">
    <property type="protein sequence ID" value="KAE8039137.1"/>
    <property type="molecule type" value="Genomic_DNA"/>
</dbReference>
<dbReference type="PANTHER" id="PTHR48052:SF8">
    <property type="entry name" value="LRR RECEPTOR-LIKE SERINE_THREONINE-PROTEIN KINASE FLS2"/>
    <property type="match status" value="1"/>
</dbReference>
<protein>
    <submittedName>
        <fullName evidence="15">Uncharacterized protein</fullName>
    </submittedName>
</protein>
<evidence type="ECO:0000256" key="12">
    <source>
        <dbReference type="SAM" id="SignalP"/>
    </source>
</evidence>
<evidence type="ECO:0000256" key="10">
    <source>
        <dbReference type="ARBA" id="ARBA00023170"/>
    </source>
</evidence>
<keyword evidence="6 12" id="KW-0732">Signal</keyword>
<feature type="domain" description="Leucine-rich repeat-containing N-terminal plant-type" evidence="13">
    <location>
        <begin position="34"/>
        <end position="74"/>
    </location>
</feature>
<keyword evidence="3" id="KW-1003">Cell membrane</keyword>
<keyword evidence="16" id="KW-1185">Reference proteome</keyword>
<dbReference type="OrthoDB" id="442066at2759"/>
<evidence type="ECO:0000256" key="7">
    <source>
        <dbReference type="ARBA" id="ARBA00022737"/>
    </source>
</evidence>
<evidence type="ECO:0000256" key="2">
    <source>
        <dbReference type="ARBA" id="ARBA00009592"/>
    </source>
</evidence>
<dbReference type="InterPro" id="IPR013210">
    <property type="entry name" value="LRR_N_plant-typ"/>
</dbReference>
<proteinExistence type="inferred from homology"/>
<keyword evidence="8" id="KW-1133">Transmembrane helix</keyword>
<evidence type="ECO:0000256" key="1">
    <source>
        <dbReference type="ARBA" id="ARBA00004251"/>
    </source>
</evidence>
<evidence type="ECO:0000259" key="14">
    <source>
        <dbReference type="Pfam" id="PF23598"/>
    </source>
</evidence>
<gene>
    <name evidence="15" type="ORF">FH972_011579</name>
</gene>
<evidence type="ECO:0000256" key="5">
    <source>
        <dbReference type="ARBA" id="ARBA00022692"/>
    </source>
</evidence>
<evidence type="ECO:0000256" key="4">
    <source>
        <dbReference type="ARBA" id="ARBA00022614"/>
    </source>
</evidence>
<keyword evidence="7" id="KW-0677">Repeat</keyword>